<dbReference type="EMBL" id="CP025781">
    <property type="protein sequence ID" value="QBC45511.1"/>
    <property type="molecule type" value="Genomic_DNA"/>
</dbReference>
<dbReference type="PANTHER" id="PTHR30547:SF5">
    <property type="entry name" value="NUCLEASE YHCG-RELATED"/>
    <property type="match status" value="1"/>
</dbReference>
<protein>
    <recommendedName>
        <fullName evidence="1">YhcG N-terminal domain-containing protein</fullName>
    </recommendedName>
</protein>
<evidence type="ECO:0000313" key="2">
    <source>
        <dbReference type="EMBL" id="QBC45511.1"/>
    </source>
</evidence>
<dbReference type="PANTHER" id="PTHR30547">
    <property type="entry name" value="UNCHARACTERIZED PROTEIN YHCG-RELATED"/>
    <property type="match status" value="1"/>
</dbReference>
<dbReference type="Proteomes" id="UP000515917">
    <property type="component" value="Chromosome"/>
</dbReference>
<evidence type="ECO:0000259" key="1">
    <source>
        <dbReference type="Pfam" id="PF17761"/>
    </source>
</evidence>
<dbReference type="InterPro" id="IPR053148">
    <property type="entry name" value="PD-DEXK-like_domain"/>
</dbReference>
<proteinExistence type="predicted"/>
<name>A0A7G3GDT6_9NEIS</name>
<dbReference type="RefSeq" id="WP_130108016.1">
    <property type="nucleotide sequence ID" value="NZ_CP025781.1"/>
</dbReference>
<dbReference type="Pfam" id="PF17761">
    <property type="entry name" value="DUF1016_N"/>
    <property type="match status" value="1"/>
</dbReference>
<gene>
    <name evidence="2" type="ORF">C1H71_19590</name>
</gene>
<reference evidence="2 3" key="1">
    <citation type="submission" date="2018-01" db="EMBL/GenBank/DDBJ databases">
        <title>Genome sequence of Iodobacter sp. strain PCH194 isolated from Indian Trans-Himalaya.</title>
        <authorList>
            <person name="Kumar V."/>
            <person name="Thakur V."/>
            <person name="Kumar S."/>
            <person name="Singh D."/>
        </authorList>
    </citation>
    <scope>NUCLEOTIDE SEQUENCE [LARGE SCALE GENOMIC DNA]</scope>
    <source>
        <strain evidence="2 3">PCH194</strain>
    </source>
</reference>
<accession>A0A7G3GDT6</accession>
<sequence>MSAPINTPDFAEIVHLIAAARQQAYRAVNTALIELYWQVCAYISRKISIAEWGDGVVNQLAQHLAVTQPSLKGFTRSNLFRMRQFYETYQQDEKVAPLVRQLSWSHNLIILGQSKRLEEREFYLKMATQERWGKRELERQFKAALFERSVLNPAKRSTSLSVLLDAAIVSALLRQLPRAVKVSPLVTLTPRRHSRVLLSVIQRAYYSIKLRVNNGQCNWIPAIRGMAAKRMTA</sequence>
<dbReference type="AlphaFoldDB" id="A0A7G3GDT6"/>
<organism evidence="2 3">
    <name type="scientific">Iodobacter fluviatilis</name>
    <dbReference type="NCBI Taxonomy" id="537"/>
    <lineage>
        <taxon>Bacteria</taxon>
        <taxon>Pseudomonadati</taxon>
        <taxon>Pseudomonadota</taxon>
        <taxon>Betaproteobacteria</taxon>
        <taxon>Neisseriales</taxon>
        <taxon>Chitinibacteraceae</taxon>
        <taxon>Iodobacter</taxon>
    </lineage>
</organism>
<evidence type="ECO:0000313" key="3">
    <source>
        <dbReference type="Proteomes" id="UP000515917"/>
    </source>
</evidence>
<dbReference type="InterPro" id="IPR041527">
    <property type="entry name" value="YhcG_N"/>
</dbReference>
<feature type="domain" description="YhcG N-terminal" evidence="1">
    <location>
        <begin position="12"/>
        <end position="148"/>
    </location>
</feature>
<dbReference type="KEGG" id="ifl:C1H71_19590"/>
<keyword evidence="3" id="KW-1185">Reference proteome</keyword>